<dbReference type="EMBL" id="BK032790">
    <property type="protein sequence ID" value="DAF60562.1"/>
    <property type="molecule type" value="Genomic_DNA"/>
</dbReference>
<protein>
    <submittedName>
        <fullName evidence="1">Uncharacterized protein</fullName>
    </submittedName>
</protein>
<accession>A0A8S5TCS3</accession>
<sequence length="160" mass="18634">MKLNFEKMSQREHKLALHGIVALRKAAEALLSEDYDKSDRLISESDKCYKELQKKVLTLHLAEPWYSMIANGTKNEEYREIKPHWITRLIENPSAFYLKRAVGKQLDVKPFSHVIIVNGYPKDNIPNIEREIESITIGKPQKGLCPDEFLGKDYFIIKFK</sequence>
<organism evidence="1">
    <name type="scientific">Myoviridae sp. ctiX384</name>
    <dbReference type="NCBI Taxonomy" id="2827702"/>
    <lineage>
        <taxon>Viruses</taxon>
        <taxon>Duplodnaviria</taxon>
        <taxon>Heunggongvirae</taxon>
        <taxon>Uroviricota</taxon>
        <taxon>Caudoviricetes</taxon>
    </lineage>
</organism>
<name>A0A8S5TCS3_9CAUD</name>
<evidence type="ECO:0000313" key="1">
    <source>
        <dbReference type="EMBL" id="DAF60562.1"/>
    </source>
</evidence>
<reference evidence="1" key="1">
    <citation type="journal article" date="2021" name="Proc. Natl. Acad. Sci. U.S.A.">
        <title>A Catalog of Tens of Thousands of Viruses from Human Metagenomes Reveals Hidden Associations with Chronic Diseases.</title>
        <authorList>
            <person name="Tisza M.J."/>
            <person name="Buck C.B."/>
        </authorList>
    </citation>
    <scope>NUCLEOTIDE SEQUENCE</scope>
    <source>
        <strain evidence="1">CtiX384</strain>
    </source>
</reference>
<proteinExistence type="predicted"/>